<protein>
    <submittedName>
        <fullName evidence="2">Uncharacterized protein</fullName>
    </submittedName>
</protein>
<name>D3PB37_DEFDS</name>
<dbReference type="InterPro" id="IPR026268">
    <property type="entry name" value="RseC"/>
</dbReference>
<organism evidence="2 3">
    <name type="scientific">Deferribacter desulfuricans (strain DSM 14783 / JCM 11476 / NBRC 101012 / SSM1)</name>
    <dbReference type="NCBI Taxonomy" id="639282"/>
    <lineage>
        <taxon>Bacteria</taxon>
        <taxon>Pseudomonadati</taxon>
        <taxon>Deferribacterota</taxon>
        <taxon>Deferribacteres</taxon>
        <taxon>Deferribacterales</taxon>
        <taxon>Deferribacteraceae</taxon>
        <taxon>Deferribacter</taxon>
    </lineage>
</organism>
<evidence type="ECO:0000256" key="1">
    <source>
        <dbReference type="SAM" id="Phobius"/>
    </source>
</evidence>
<dbReference type="HOGENOM" id="CLU_124911_2_1_0"/>
<dbReference type="AlphaFoldDB" id="D3PB37"/>
<sequence>MSKIKKVCGKVIEVNGNKVVVSVVQFAGCSHCESRDTCAVASGKSFQVELVTDKAVKVGDVVELYMMKREIYKNGFLAYILPVVALMFGAIIGSYIDKNFGNGYIAPLLSLLFLAIYFVGLRYYIRNKEVNYKINKII</sequence>
<proteinExistence type="predicted"/>
<dbReference type="eggNOG" id="COG3086">
    <property type="taxonomic scope" value="Bacteria"/>
</dbReference>
<dbReference type="STRING" id="639282.DEFDS_0306"/>
<keyword evidence="1" id="KW-1133">Transmembrane helix</keyword>
<accession>D3PB37</accession>
<dbReference type="PANTHER" id="PTHR35867:SF1">
    <property type="entry name" value="PROTEIN RSEC"/>
    <property type="match status" value="1"/>
</dbReference>
<keyword evidence="3" id="KW-1185">Reference proteome</keyword>
<dbReference type="EMBL" id="AP011529">
    <property type="protein sequence ID" value="BAI79810.1"/>
    <property type="molecule type" value="Genomic_DNA"/>
</dbReference>
<reference evidence="2 3" key="1">
    <citation type="journal article" date="2010" name="DNA Res.">
        <title>Bacterial lifestyle in a deep-sea hydrothermal vent chimney revealed by the genome sequence of the thermophilic bacterium Deferribacter desulfuricans SSM1.</title>
        <authorList>
            <person name="Takaki Y."/>
            <person name="Shimamura S."/>
            <person name="Nakagawa S."/>
            <person name="Fukuhara Y."/>
            <person name="Horikawa H."/>
            <person name="Ankai A."/>
            <person name="Harada T."/>
            <person name="Hosoyama A."/>
            <person name="Oguchi A."/>
            <person name="Fukui S."/>
            <person name="Fujita N."/>
            <person name="Takami H."/>
            <person name="Takai K."/>
        </authorList>
    </citation>
    <scope>NUCLEOTIDE SEQUENCE [LARGE SCALE GENOMIC DNA]</scope>
    <source>
        <strain evidence="3">DSM 14783 / JCM 11476 / NBRC 101012 / SSM1</strain>
    </source>
</reference>
<keyword evidence="1" id="KW-0472">Membrane</keyword>
<dbReference type="KEGG" id="ddf:DEFDS_0306"/>
<dbReference type="RefSeq" id="WP_013007058.1">
    <property type="nucleotide sequence ID" value="NC_013939.1"/>
</dbReference>
<dbReference type="OrthoDB" id="5514770at2"/>
<evidence type="ECO:0000313" key="3">
    <source>
        <dbReference type="Proteomes" id="UP000001520"/>
    </source>
</evidence>
<feature type="transmembrane region" description="Helical" evidence="1">
    <location>
        <begin position="102"/>
        <end position="125"/>
    </location>
</feature>
<dbReference type="PIRSF" id="PIRSF004923">
    <property type="entry name" value="RseC"/>
    <property type="match status" value="1"/>
</dbReference>
<evidence type="ECO:0000313" key="2">
    <source>
        <dbReference type="EMBL" id="BAI79810.1"/>
    </source>
</evidence>
<keyword evidence="1" id="KW-0812">Transmembrane</keyword>
<feature type="transmembrane region" description="Helical" evidence="1">
    <location>
        <begin position="76"/>
        <end position="96"/>
    </location>
</feature>
<dbReference type="Pfam" id="PF04246">
    <property type="entry name" value="RseC_MucC"/>
    <property type="match status" value="1"/>
</dbReference>
<dbReference type="Proteomes" id="UP000001520">
    <property type="component" value="Chromosome"/>
</dbReference>
<gene>
    <name evidence="2" type="ordered locus">DEFDS_0306</name>
</gene>
<dbReference type="InterPro" id="IPR007359">
    <property type="entry name" value="SigmaE_reg_RseC_MucC"/>
</dbReference>
<dbReference type="PANTHER" id="PTHR35867">
    <property type="entry name" value="PROTEIN RSEC"/>
    <property type="match status" value="1"/>
</dbReference>